<dbReference type="Pfam" id="PF00271">
    <property type="entry name" value="Helicase_C"/>
    <property type="match status" value="1"/>
</dbReference>
<reference evidence="3" key="1">
    <citation type="journal article" date="2020" name="Nature">
        <title>Giant virus diversity and host interactions through global metagenomics.</title>
        <authorList>
            <person name="Schulz F."/>
            <person name="Roux S."/>
            <person name="Paez-Espino D."/>
            <person name="Jungbluth S."/>
            <person name="Walsh D.A."/>
            <person name="Denef V.J."/>
            <person name="McMahon K.D."/>
            <person name="Konstantinidis K.T."/>
            <person name="Eloe-Fadrosh E.A."/>
            <person name="Kyrpides N.C."/>
            <person name="Woyke T."/>
        </authorList>
    </citation>
    <scope>NUCLEOTIDE SEQUENCE</scope>
    <source>
        <strain evidence="3">GVMAG-M-3300023179-63</strain>
    </source>
</reference>
<proteinExistence type="predicted"/>
<feature type="domain" description="Helicase ATP-binding" evidence="2">
    <location>
        <begin position="343"/>
        <end position="419"/>
    </location>
</feature>
<feature type="compositionally biased region" description="Acidic residues" evidence="1">
    <location>
        <begin position="21"/>
        <end position="58"/>
    </location>
</feature>
<feature type="region of interest" description="Disordered" evidence="1">
    <location>
        <begin position="1"/>
        <end position="76"/>
    </location>
</feature>
<dbReference type="SUPFAM" id="SSF52540">
    <property type="entry name" value="P-loop containing nucleoside triphosphate hydrolases"/>
    <property type="match status" value="2"/>
</dbReference>
<feature type="compositionally biased region" description="Polar residues" evidence="1">
    <location>
        <begin position="1"/>
        <end position="20"/>
    </location>
</feature>
<feature type="region of interest" description="Disordered" evidence="1">
    <location>
        <begin position="1069"/>
        <end position="1090"/>
    </location>
</feature>
<dbReference type="Pfam" id="PF00176">
    <property type="entry name" value="SNF2-rel_dom"/>
    <property type="match status" value="1"/>
</dbReference>
<evidence type="ECO:0000313" key="3">
    <source>
        <dbReference type="EMBL" id="QHT75250.1"/>
    </source>
</evidence>
<dbReference type="GO" id="GO:0005524">
    <property type="term" value="F:ATP binding"/>
    <property type="evidence" value="ECO:0007669"/>
    <property type="project" value="InterPro"/>
</dbReference>
<dbReference type="Gene3D" id="3.40.50.300">
    <property type="entry name" value="P-loop containing nucleotide triphosphate hydrolases"/>
    <property type="match status" value="2"/>
</dbReference>
<organism evidence="3">
    <name type="scientific">viral metagenome</name>
    <dbReference type="NCBI Taxonomy" id="1070528"/>
    <lineage>
        <taxon>unclassified sequences</taxon>
        <taxon>metagenomes</taxon>
        <taxon>organismal metagenomes</taxon>
    </lineage>
</organism>
<name>A0A6C0H4E6_9ZZZZ</name>
<dbReference type="SMART" id="SM00490">
    <property type="entry name" value="HELICc"/>
    <property type="match status" value="1"/>
</dbReference>
<sequence length="1399" mass="162508">MSTVTKNTLNDGTIVNISESLSDEEQEEQEEEEEQEQEEKEEQEDEDEDEEDEDEDKEKEESFIKPINKDIKQTKTKKKNNEELVSLFRENINKFDNSKLDKNKLEILEKDLNTLTDYKYFNNAVELLNAQELNNSFNSNYKYLYPHLDDEFLNIKIANKQEFEENKLIITIEDDFEKQSNEICNKDFELAPHQKFLKNFLSMYTPYNGILLYHGLGTGKTCSAIGVAEETRKYLKFMGYNERIIIVASPNVQENFYLQLFDERKLEEKNGVWTINNCAGQNMLDEINMIQKNLSRDKVIKIVKNIINNYYLFVGYTQFANLILKKSNISNQSLSTLDLKKKQLLIKNKLQKFFGNRLIIIDEIHNIRQSKDNSNKLVSNELIKLVKNVDNLKLLFMSATPMFNDYKEIIFLINILNLNDRRSIIELKDVFASDGSFIVNSSGTQVGLELFTRKINGYISYIKGDNPLSFPFRILPNDFAKTNSILNKKYPEFKINANPLKESLTLFDIYVNDANISPYQEFVYNIILKNNISKFDEEKINAMESFGYTLLQKPLECLNIVFPNSKLENYLNEKMIYYNNNIVEVVQNINIEEINMLVNIKTIVGKSAINNIMTYQESQAPKSRYDYRFKPEFLKTTVTNMFEYNNIGNYSFKIKAIIDSIMGSYGPIIVYSQFIDSGLIPIALALEAVGFTRYGNNKSLFANSPSEELDINTYKKKSELLQFGQRFRGAKYVIISGNSNISPDIVSDLKACTDSNNVDGENVKVILLSAAGSEGLDFKYIRQIHILEPWYNINREEQIIGRAIRTCSHKDLPLNKRNVQIFMHGTLLSNSNESVDLLIYRKAEEKAKIIGNITRVLKEHSIDCYLNYEQQKFDETYLNKKIPIILSNSNTIEFAIGDKSNSPLCDYMANCAYKCKPSLEEYEEKYGESKIDMFSYNESFLKTNNEVIIKLLRDLYKEYYFRTKGEIINYIYTFKEYPMAHIDNALDELVNNENIFISDKYNTQGKLIHIDNVVNDLDDLYIFQPLNLNTDSTLFERSNGIMIKPDALKFALPEDFNIFSEEEKMIDKTKATETKTETETETKTIETKETKATETKTETLKTTITPKIVLSKNDFDDKLIEQNILYVKAIILELERNYNFIITEYTPTKSEFLLKDNKYIYYGKMMDILKEDKVITLSEINTLTIDILLDDLDFNKTVLLVIYLLNNGYNELTNFEKDLLTYYNMRFLEANNGKLKALFIPNKSEFREYTLYILTHTNKETSNITLNSAQSEDYNDFDNIIVSKQTPSLQISVPLGFLSRNKKITKELVTDFKVKTGSNKGARCEQAGKLNSEKIFVALGVKDVIIEKLKGKKLEKGEKLNQKNFCAAQELYFRLYDLRKVETKRWFFNLSEAQINNLL</sequence>
<dbReference type="InterPro" id="IPR001650">
    <property type="entry name" value="Helicase_C-like"/>
</dbReference>
<accession>A0A6C0H4E6</accession>
<dbReference type="InterPro" id="IPR014001">
    <property type="entry name" value="Helicase_ATP-bd"/>
</dbReference>
<dbReference type="PROSITE" id="PS51192">
    <property type="entry name" value="HELICASE_ATP_BIND_1"/>
    <property type="match status" value="1"/>
</dbReference>
<evidence type="ECO:0000256" key="1">
    <source>
        <dbReference type="SAM" id="MobiDB-lite"/>
    </source>
</evidence>
<feature type="compositionally biased region" description="Basic and acidic residues" evidence="1">
    <location>
        <begin position="59"/>
        <end position="73"/>
    </location>
</feature>
<dbReference type="InterPro" id="IPR027417">
    <property type="entry name" value="P-loop_NTPase"/>
</dbReference>
<protein>
    <recommendedName>
        <fullName evidence="2">Helicase ATP-binding domain-containing protein</fullName>
    </recommendedName>
</protein>
<dbReference type="InterPro" id="IPR000330">
    <property type="entry name" value="SNF2_N"/>
</dbReference>
<evidence type="ECO:0000259" key="2">
    <source>
        <dbReference type="PROSITE" id="PS51192"/>
    </source>
</evidence>
<dbReference type="EMBL" id="MN739865">
    <property type="protein sequence ID" value="QHT75250.1"/>
    <property type="molecule type" value="Genomic_DNA"/>
</dbReference>